<accession>A0AAN6IYR5</accession>
<dbReference type="Proteomes" id="UP001161757">
    <property type="component" value="Unassembled WGS sequence"/>
</dbReference>
<reference evidence="2" key="1">
    <citation type="submission" date="2023-01" db="EMBL/GenBank/DDBJ databases">
        <title>Exophiala dermititidis isolated from Cystic Fibrosis Patient.</title>
        <authorList>
            <person name="Kurbessoian T."/>
            <person name="Crocker A."/>
            <person name="Murante D."/>
            <person name="Hogan D.A."/>
            <person name="Stajich J.E."/>
        </authorList>
    </citation>
    <scope>NUCLEOTIDE SEQUENCE</scope>
    <source>
        <strain evidence="2">Ex8</strain>
    </source>
</reference>
<organism evidence="2 3">
    <name type="scientific">Exophiala dermatitidis</name>
    <name type="common">Black yeast-like fungus</name>
    <name type="synonym">Wangiella dermatitidis</name>
    <dbReference type="NCBI Taxonomy" id="5970"/>
    <lineage>
        <taxon>Eukaryota</taxon>
        <taxon>Fungi</taxon>
        <taxon>Dikarya</taxon>
        <taxon>Ascomycota</taxon>
        <taxon>Pezizomycotina</taxon>
        <taxon>Eurotiomycetes</taxon>
        <taxon>Chaetothyriomycetidae</taxon>
        <taxon>Chaetothyriales</taxon>
        <taxon>Herpotrichiellaceae</taxon>
        <taxon>Exophiala</taxon>
    </lineage>
</organism>
<gene>
    <name evidence="2" type="ORF">HRR80_004523</name>
</gene>
<evidence type="ECO:0000256" key="1">
    <source>
        <dbReference type="SAM" id="MobiDB-lite"/>
    </source>
</evidence>
<dbReference type="EMBL" id="JAJGCB010000007">
    <property type="protein sequence ID" value="KAJ8991906.1"/>
    <property type="molecule type" value="Genomic_DNA"/>
</dbReference>
<feature type="compositionally biased region" description="Polar residues" evidence="1">
    <location>
        <begin position="136"/>
        <end position="145"/>
    </location>
</feature>
<feature type="region of interest" description="Disordered" evidence="1">
    <location>
        <begin position="421"/>
        <end position="444"/>
    </location>
</feature>
<evidence type="ECO:0000313" key="2">
    <source>
        <dbReference type="EMBL" id="KAJ8991906.1"/>
    </source>
</evidence>
<feature type="region of interest" description="Disordered" evidence="1">
    <location>
        <begin position="460"/>
        <end position="500"/>
    </location>
</feature>
<evidence type="ECO:0000313" key="3">
    <source>
        <dbReference type="Proteomes" id="UP001161757"/>
    </source>
</evidence>
<proteinExistence type="predicted"/>
<feature type="region of interest" description="Disordered" evidence="1">
    <location>
        <begin position="95"/>
        <end position="255"/>
    </location>
</feature>
<protein>
    <submittedName>
        <fullName evidence="2">Uncharacterized protein</fullName>
    </submittedName>
</protein>
<name>A0AAN6IYR5_EXODE</name>
<comment type="caution">
    <text evidence="2">The sequence shown here is derived from an EMBL/GenBank/DDBJ whole genome shotgun (WGS) entry which is preliminary data.</text>
</comment>
<sequence>MSAPVEARSISSLSALFANPPRYPRNPTHQTHEPLVLYIVRVPGSKDVFLTPLKPPTKASISIEAVQSSLYFLHVERPEDEELRKSLEATKAAECRNKENVPIQRKPLPPTPYVNHPASQRPPTPPKSYPHYQPALSGTQTSTQADRYAARRTHLRLKTSEATSHSGITRKPVSARLMRSPAQPSPGTTPEEGGNALTPAGDAQMKFKLARKPVQSTSPADAYEPNRASADNASLRASPVGQSRGSDPGFTSAEAGRSSRLLRITLIRRDPTSGSQWNVGSIIYPGPEPQGNPLREFEIELTSPGYVKFAQLEGDSGHLLKRRVAYMLIANNEGSPLTRQRSNSSDFFHHTHSSSNKKPRHAFSFVSPWQGVCAFSNGVDGKSIRCRHTLPPANPSVPTMAVDVAELRFNLPWSFMRLKDPHKQENNNSESIHPPRSSMASNREQWRRSLQTLTHKARMQLSHVESSDHTPRLTHSRKDSSQSDQSVEEDRLNLDLGRERAGGGFKGKSAKLGKLIIGDEGLKMCDLVVAASMGVWWQHYAGDLSHD</sequence>
<feature type="compositionally biased region" description="Basic and acidic residues" evidence="1">
    <location>
        <begin position="488"/>
        <end position="500"/>
    </location>
</feature>
<feature type="compositionally biased region" description="Basic and acidic residues" evidence="1">
    <location>
        <begin position="465"/>
        <end position="481"/>
    </location>
</feature>
<dbReference type="AlphaFoldDB" id="A0AAN6IYR5"/>